<organism evidence="3 4">
    <name type="scientific">Actinacidiphila acidipaludis</name>
    <dbReference type="NCBI Taxonomy" id="2873382"/>
    <lineage>
        <taxon>Bacteria</taxon>
        <taxon>Bacillati</taxon>
        <taxon>Actinomycetota</taxon>
        <taxon>Actinomycetes</taxon>
        <taxon>Kitasatosporales</taxon>
        <taxon>Streptomycetaceae</taxon>
        <taxon>Actinacidiphila</taxon>
    </lineage>
</organism>
<dbReference type="Gene3D" id="3.90.1150.10">
    <property type="entry name" value="Aspartate Aminotransferase, domain 1"/>
    <property type="match status" value="1"/>
</dbReference>
<comment type="caution">
    <text evidence="3">The sequence shown here is derived from an EMBL/GenBank/DDBJ whole genome shotgun (WGS) entry which is preliminary data.</text>
</comment>
<dbReference type="RefSeq" id="WP_222967886.1">
    <property type="nucleotide sequence ID" value="NZ_JAINZZ010000056.1"/>
</dbReference>
<keyword evidence="3" id="KW-0808">Transferase</keyword>
<protein>
    <submittedName>
        <fullName evidence="3">Aminotransferase class V-fold PLP-dependent enzyme</fullName>
    </submittedName>
</protein>
<dbReference type="SUPFAM" id="SSF53383">
    <property type="entry name" value="PLP-dependent transferases"/>
    <property type="match status" value="1"/>
</dbReference>
<dbReference type="Pfam" id="PF00266">
    <property type="entry name" value="Aminotran_5"/>
    <property type="match status" value="1"/>
</dbReference>
<feature type="domain" description="Aminotransferase class V" evidence="2">
    <location>
        <begin position="160"/>
        <end position="327"/>
    </location>
</feature>
<accession>A0ABS7QHB8</accession>
<dbReference type="InterPro" id="IPR000192">
    <property type="entry name" value="Aminotrans_V_dom"/>
</dbReference>
<dbReference type="InterPro" id="IPR015424">
    <property type="entry name" value="PyrdxlP-dep_Trfase"/>
</dbReference>
<dbReference type="InterPro" id="IPR015422">
    <property type="entry name" value="PyrdxlP-dep_Trfase_small"/>
</dbReference>
<dbReference type="InterPro" id="IPR015421">
    <property type="entry name" value="PyrdxlP-dep_Trfase_major"/>
</dbReference>
<reference evidence="3 4" key="1">
    <citation type="submission" date="2021-08" db="EMBL/GenBank/DDBJ databases">
        <title>WGS of actinomycetes from Thailand.</title>
        <authorList>
            <person name="Thawai C."/>
        </authorList>
    </citation>
    <scope>NUCLEOTIDE SEQUENCE [LARGE SCALE GENOMIC DNA]</scope>
    <source>
        <strain evidence="3 4">PLK6-54</strain>
    </source>
</reference>
<dbReference type="PANTHER" id="PTHR43586">
    <property type="entry name" value="CYSTEINE DESULFURASE"/>
    <property type="match status" value="1"/>
</dbReference>
<evidence type="ECO:0000313" key="4">
    <source>
        <dbReference type="Proteomes" id="UP000778578"/>
    </source>
</evidence>
<name>A0ABS7QHB8_9ACTN</name>
<dbReference type="PANTHER" id="PTHR43586:SF21">
    <property type="entry name" value="PYRIDOXAL PHOSPHATE (PLP)-DEPENDENT ASPARTATE AMINOTRANSFERASE SUPERFAMILY"/>
    <property type="match status" value="1"/>
</dbReference>
<dbReference type="EMBL" id="JAINZZ010000056">
    <property type="protein sequence ID" value="MBY8881805.1"/>
    <property type="molecule type" value="Genomic_DNA"/>
</dbReference>
<evidence type="ECO:0000256" key="1">
    <source>
        <dbReference type="SAM" id="MobiDB-lite"/>
    </source>
</evidence>
<feature type="compositionally biased region" description="Pro residues" evidence="1">
    <location>
        <begin position="8"/>
        <end position="26"/>
    </location>
</feature>
<evidence type="ECO:0000313" key="3">
    <source>
        <dbReference type="EMBL" id="MBY8881805.1"/>
    </source>
</evidence>
<feature type="region of interest" description="Disordered" evidence="1">
    <location>
        <begin position="1"/>
        <end position="30"/>
    </location>
</feature>
<keyword evidence="3" id="KW-0032">Aminotransferase</keyword>
<dbReference type="Gene3D" id="3.40.640.10">
    <property type="entry name" value="Type I PLP-dependent aspartate aminotransferase-like (Major domain)"/>
    <property type="match status" value="1"/>
</dbReference>
<keyword evidence="4" id="KW-1185">Reference proteome</keyword>
<evidence type="ECO:0000259" key="2">
    <source>
        <dbReference type="Pfam" id="PF00266"/>
    </source>
</evidence>
<gene>
    <name evidence="3" type="ORF">K7862_29845</name>
</gene>
<dbReference type="GO" id="GO:0008483">
    <property type="term" value="F:transaminase activity"/>
    <property type="evidence" value="ECO:0007669"/>
    <property type="project" value="UniProtKB-KW"/>
</dbReference>
<dbReference type="Proteomes" id="UP000778578">
    <property type="component" value="Unassembled WGS sequence"/>
</dbReference>
<proteinExistence type="predicted"/>
<sequence>MDAHTPVPSVPSPPGAVPPSPVPAAGPSPAAVAAAGPSPAAVAAAEFPGLEPGYLNTATLGVPPRRAVTAMREALDAWESGRSYTDRYEAAVVAARAAYARITGVAVERVALASTVAGAVGLIAAQLPEGAEVVLAEGDFSSLVQPFAGAPGVRPRIVPLGEVAAAVRPSTALVAVSTVQSADGRVGDLPAIRQAAAAHGARVLLDATQSAGWLPLDASRYDYVVCHGYKWLLGPHGACFLTVAEGAEATLSPGFAGWYAGDDPWASCYGPVPRLAPGARRFDARPAYLSFVGAAASLSLIEEIGVPAIHAHDVAAAASLREGLAGLGYAPVPGDSAIVAVPGVPPAAEARLAAAGVRFSSRAGNLRLAPHLYTAPADLALALDALA</sequence>